<feature type="region of interest" description="Disordered" evidence="1">
    <location>
        <begin position="69"/>
        <end position="95"/>
    </location>
</feature>
<sequence>MSSDSEISGPSPLPSPIFARCSPARGTVARKCREFYLKRLERTASMQKRWSICDVPQESMQEFGTPFEQKCTEEEHSSTSTTETVNEPNDKQLSVPKTCGDSFEGYPLRKCRSSFDLAMDSLRKEISSLIAQDNDLFRQLLSLHDSIAELRERQRHSVYMDDDDDEEEDDIDITECPGHRNRHNSPSLESLSDPGELPETSPESTLSSRSSLSANSSDFKPRKHHNPCSGHRNRYRKDDVKQRHRATSNTKDDSRPLIFIDKSEICFRCRKMAPPYRRSSSITSLYYLHEDMESYSYDSGIHLQGSHSDSDHEIFV</sequence>
<feature type="compositionally biased region" description="Acidic residues" evidence="1">
    <location>
        <begin position="160"/>
        <end position="173"/>
    </location>
</feature>
<feature type="region of interest" description="Disordered" evidence="1">
    <location>
        <begin position="158"/>
        <end position="254"/>
    </location>
</feature>
<comment type="caution">
    <text evidence="2">The sequence shown here is derived from an EMBL/GenBank/DDBJ whole genome shotgun (WGS) entry which is preliminary data.</text>
</comment>
<feature type="compositionally biased region" description="Basic residues" evidence="1">
    <location>
        <begin position="221"/>
        <end position="235"/>
    </location>
</feature>
<gene>
    <name evidence="2" type="primary">AVEN_103798_1</name>
    <name evidence="2" type="ORF">NPIL_226141</name>
</gene>
<dbReference type="OrthoDB" id="6508726at2759"/>
<dbReference type="Proteomes" id="UP000887013">
    <property type="component" value="Unassembled WGS sequence"/>
</dbReference>
<keyword evidence="3" id="KW-1185">Reference proteome</keyword>
<evidence type="ECO:0000313" key="2">
    <source>
        <dbReference type="EMBL" id="GFU33602.1"/>
    </source>
</evidence>
<protein>
    <submittedName>
        <fullName evidence="2">Uncharacterized protein</fullName>
    </submittedName>
</protein>
<reference evidence="2" key="1">
    <citation type="submission" date="2020-08" db="EMBL/GenBank/DDBJ databases">
        <title>Multicomponent nature underlies the extraordinary mechanical properties of spider dragline silk.</title>
        <authorList>
            <person name="Kono N."/>
            <person name="Nakamura H."/>
            <person name="Mori M."/>
            <person name="Yoshida Y."/>
            <person name="Ohtoshi R."/>
            <person name="Malay A.D."/>
            <person name="Moran D.A.P."/>
            <person name="Tomita M."/>
            <person name="Numata K."/>
            <person name="Arakawa K."/>
        </authorList>
    </citation>
    <scope>NUCLEOTIDE SEQUENCE</scope>
</reference>
<feature type="compositionally biased region" description="Low complexity" evidence="1">
    <location>
        <begin position="197"/>
        <end position="217"/>
    </location>
</feature>
<dbReference type="EMBL" id="BMAW01083363">
    <property type="protein sequence ID" value="GFU33602.1"/>
    <property type="molecule type" value="Genomic_DNA"/>
</dbReference>
<dbReference type="AlphaFoldDB" id="A0A8X6QW28"/>
<organism evidence="2 3">
    <name type="scientific">Nephila pilipes</name>
    <name type="common">Giant wood spider</name>
    <name type="synonym">Nephila maculata</name>
    <dbReference type="NCBI Taxonomy" id="299642"/>
    <lineage>
        <taxon>Eukaryota</taxon>
        <taxon>Metazoa</taxon>
        <taxon>Ecdysozoa</taxon>
        <taxon>Arthropoda</taxon>
        <taxon>Chelicerata</taxon>
        <taxon>Arachnida</taxon>
        <taxon>Araneae</taxon>
        <taxon>Araneomorphae</taxon>
        <taxon>Entelegynae</taxon>
        <taxon>Araneoidea</taxon>
        <taxon>Nephilidae</taxon>
        <taxon>Nephila</taxon>
    </lineage>
</organism>
<evidence type="ECO:0000256" key="1">
    <source>
        <dbReference type="SAM" id="MobiDB-lite"/>
    </source>
</evidence>
<proteinExistence type="predicted"/>
<name>A0A8X6QW28_NEPPI</name>
<accession>A0A8X6QW28</accession>
<evidence type="ECO:0000313" key="3">
    <source>
        <dbReference type="Proteomes" id="UP000887013"/>
    </source>
</evidence>